<dbReference type="RefSeq" id="WP_011175991.1">
    <property type="nucleotide sequence ID" value="NC_005861.2"/>
</dbReference>
<dbReference type="InterPro" id="IPR009387">
    <property type="entry name" value="HigB-2"/>
</dbReference>
<gene>
    <name evidence="1" type="ORF">PC_RS06935</name>
</gene>
<proteinExistence type="predicted"/>
<dbReference type="eggNOG" id="COG4737">
    <property type="taxonomic scope" value="Bacteria"/>
</dbReference>
<protein>
    <recommendedName>
        <fullName evidence="3">Addiction module toxin RelE</fullName>
    </recommendedName>
</protein>
<dbReference type="OrthoDB" id="197283at2"/>
<evidence type="ECO:0000313" key="1">
    <source>
        <dbReference type="EMBL" id="CAF24166.1"/>
    </source>
</evidence>
<keyword evidence="2" id="KW-1185">Reference proteome</keyword>
<evidence type="ECO:0000313" key="2">
    <source>
        <dbReference type="Proteomes" id="UP000000529"/>
    </source>
</evidence>
<name>Q6MB83_PARUW</name>
<accession>Q6MB83</accession>
<dbReference type="KEGG" id="pcu:PC_RS06935"/>
<dbReference type="STRING" id="264201.pc1442"/>
<dbReference type="HOGENOM" id="CLU_110687_1_1_0"/>
<organism evidence="1 2">
    <name type="scientific">Protochlamydia amoebophila (strain UWE25)</name>
    <dbReference type="NCBI Taxonomy" id="264201"/>
    <lineage>
        <taxon>Bacteria</taxon>
        <taxon>Pseudomonadati</taxon>
        <taxon>Chlamydiota</taxon>
        <taxon>Chlamydiia</taxon>
        <taxon>Parachlamydiales</taxon>
        <taxon>Parachlamydiaceae</taxon>
        <taxon>Candidatus Protochlamydia</taxon>
    </lineage>
</organism>
<dbReference type="PIRSF" id="PIRSF039032">
    <property type="entry name" value="HigB-2"/>
    <property type="match status" value="1"/>
</dbReference>
<evidence type="ECO:0008006" key="3">
    <source>
        <dbReference type="Google" id="ProtNLM"/>
    </source>
</evidence>
<dbReference type="AlphaFoldDB" id="Q6MB83"/>
<dbReference type="Proteomes" id="UP000000529">
    <property type="component" value="Chromosome"/>
</dbReference>
<sequence length="117" mass="13506">MERTIIQLSPFSRYLDELIKQGKLSISDFDDFEWKLIKNPQEGDVIPGLSGLRKTRLKSMNKGKSGGFRVDYLDIPEKGKLYLIVLYPKNVKEDLSAEEKKLIVRLVKQLKEEVNHG</sequence>
<dbReference type="EMBL" id="BX908798">
    <property type="protein sequence ID" value="CAF24166.1"/>
    <property type="molecule type" value="Genomic_DNA"/>
</dbReference>
<reference evidence="1 2" key="1">
    <citation type="journal article" date="2004" name="Science">
        <title>Illuminating the evolutionary history of chlamydiae.</title>
        <authorList>
            <person name="Horn M."/>
            <person name="Collingro A."/>
            <person name="Schmitz-Esser S."/>
            <person name="Beier C.L."/>
            <person name="Purkhold U."/>
            <person name="Fartmann B."/>
            <person name="Brandt P."/>
            <person name="Nyakatura G.J."/>
            <person name="Droege M."/>
            <person name="Frishman D."/>
            <person name="Rattei T."/>
            <person name="Mewes H."/>
            <person name="Wagner M."/>
        </authorList>
    </citation>
    <scope>NUCLEOTIDE SEQUENCE [LARGE SCALE GENOMIC DNA]</scope>
    <source>
        <strain evidence="1 2">UWE25</strain>
    </source>
</reference>